<dbReference type="OrthoDB" id="5832223at2759"/>
<accession>A0A3P7WQ27</accession>
<reference evidence="4 5" key="1">
    <citation type="submission" date="2018-11" db="EMBL/GenBank/DDBJ databases">
        <authorList>
            <consortium name="Pathogen Informatics"/>
        </authorList>
    </citation>
    <scope>NUCLEOTIDE SEQUENCE [LARGE SCALE GENOMIC DNA]</scope>
</reference>
<dbReference type="CDD" id="cd00054">
    <property type="entry name" value="EGF_CA"/>
    <property type="match status" value="1"/>
</dbReference>
<reference evidence="6" key="2">
    <citation type="submission" date="2019-09" db="UniProtKB">
        <authorList>
            <consortium name="WormBaseParasite"/>
        </authorList>
    </citation>
    <scope>IDENTIFICATION</scope>
</reference>
<dbReference type="PROSITE" id="PS01186">
    <property type="entry name" value="EGF_2"/>
    <property type="match status" value="1"/>
</dbReference>
<accession>A0A183FET8</accession>
<keyword evidence="2" id="KW-0472">Membrane</keyword>
<feature type="transmembrane region" description="Helical" evidence="2">
    <location>
        <begin position="137"/>
        <end position="155"/>
    </location>
</feature>
<feature type="transmembrane region" description="Helical" evidence="2">
    <location>
        <begin position="229"/>
        <end position="255"/>
    </location>
</feature>
<organism evidence="5 6">
    <name type="scientific">Heligmosomoides polygyrus</name>
    <name type="common">Parasitic roundworm</name>
    <dbReference type="NCBI Taxonomy" id="6339"/>
    <lineage>
        <taxon>Eukaryota</taxon>
        <taxon>Metazoa</taxon>
        <taxon>Ecdysozoa</taxon>
        <taxon>Nematoda</taxon>
        <taxon>Chromadorea</taxon>
        <taxon>Rhabditida</taxon>
        <taxon>Rhabditina</taxon>
        <taxon>Rhabditomorpha</taxon>
        <taxon>Strongyloidea</taxon>
        <taxon>Heligmosomidae</taxon>
        <taxon>Heligmosomoides</taxon>
    </lineage>
</organism>
<feature type="disulfide bond" evidence="1">
    <location>
        <begin position="37"/>
        <end position="46"/>
    </location>
</feature>
<feature type="transmembrane region" description="Helical" evidence="2">
    <location>
        <begin position="110"/>
        <end position="131"/>
    </location>
</feature>
<keyword evidence="2" id="KW-1133">Transmembrane helix</keyword>
<dbReference type="InterPro" id="IPR000742">
    <property type="entry name" value="EGF"/>
</dbReference>
<proteinExistence type="predicted"/>
<feature type="transmembrane region" description="Helical" evidence="2">
    <location>
        <begin position="186"/>
        <end position="209"/>
    </location>
</feature>
<sequence length="616" mass="70708">MLQKFTCWKAPQQCDILKLDCHHGVCQSQIDRAVCKCDPGFGGEQCTVNKTALKWYSTTENSVLSAPTFNAAALVCTRVILILAFVLKARNTEGEHLTDPQLHLQVMRAFILALAGLFVIGFRHPAILGITVTECRLWFIVINTMYSTAIGLYFLEALNVSETASLDHHNTWIGDFYGNTEHRRSLGFRVLSVVLLMLSGSVFVFGTMFDQVASTWTCLGVFSEETINLWMPLVLFNTIAAMAATAFSYDALFVLRHFPQFRSVQEKHFKTAPRTEKDNVEKCQRDPVFTLIAPWLLLGSWLSVQVSGDWAVDPTVNFLTTASGMLYCAFDLLHHAITTPSLYSKIMWIAMIRLPSSWAPLEDPVSMWTRDEVLSRFKWRAQRSGTRRARRPHYLHPASEGYMPLKVRKENEKRWSESYTKLREAYPRKTKATIIHLIHRQDVVRLLTKEPSAAKRTTIRRVYMRWSSRTYRDDPKPDATLSMETERERMQREWDELRDMLFEFDEDGNVRLREPGELDRVPPKVEEKPKPLKSITMSYVVTIDAYGYTEVHEVFRTPLTHIKAEDLPSTSSARSDVNRIEFGEYKPGSGPINGYVIDKETLAWLEVRQFSCLVYG</sequence>
<evidence type="ECO:0000256" key="1">
    <source>
        <dbReference type="PROSITE-ProRule" id="PRU00076"/>
    </source>
</evidence>
<keyword evidence="1" id="KW-0245">EGF-like domain</keyword>
<keyword evidence="5" id="KW-1185">Reference proteome</keyword>
<dbReference type="AlphaFoldDB" id="A0A183FET8"/>
<keyword evidence="1" id="KW-1015">Disulfide bond</keyword>
<dbReference type="EMBL" id="UZAH01025383">
    <property type="protein sequence ID" value="VDO62856.1"/>
    <property type="molecule type" value="Genomic_DNA"/>
</dbReference>
<keyword evidence="2" id="KW-0812">Transmembrane</keyword>
<evidence type="ECO:0000313" key="4">
    <source>
        <dbReference type="EMBL" id="VDO62856.1"/>
    </source>
</evidence>
<evidence type="ECO:0000256" key="2">
    <source>
        <dbReference type="SAM" id="Phobius"/>
    </source>
</evidence>
<comment type="caution">
    <text evidence="1">Lacks conserved residue(s) required for the propagation of feature annotation.</text>
</comment>
<evidence type="ECO:0000313" key="5">
    <source>
        <dbReference type="Proteomes" id="UP000050761"/>
    </source>
</evidence>
<feature type="transmembrane region" description="Helical" evidence="2">
    <location>
        <begin position="69"/>
        <end position="89"/>
    </location>
</feature>
<evidence type="ECO:0000313" key="6">
    <source>
        <dbReference type="WBParaSite" id="HPBE_0000493201-mRNA-1"/>
    </source>
</evidence>
<evidence type="ECO:0000259" key="3">
    <source>
        <dbReference type="PROSITE" id="PS50026"/>
    </source>
</evidence>
<feature type="domain" description="EGF-like" evidence="3">
    <location>
        <begin position="10"/>
        <end position="47"/>
    </location>
</feature>
<name>A0A183FET8_HELPZ</name>
<dbReference type="Proteomes" id="UP000050761">
    <property type="component" value="Unassembled WGS sequence"/>
</dbReference>
<protein>
    <submittedName>
        <fullName evidence="6">EGF-like domain-containing protein</fullName>
    </submittedName>
</protein>
<dbReference type="PROSITE" id="PS00022">
    <property type="entry name" value="EGF_1"/>
    <property type="match status" value="1"/>
</dbReference>
<dbReference type="PROSITE" id="PS50026">
    <property type="entry name" value="EGF_3"/>
    <property type="match status" value="1"/>
</dbReference>
<gene>
    <name evidence="4" type="ORF">HPBE_LOCUS4933</name>
</gene>
<dbReference type="WBParaSite" id="HPBE_0000493201-mRNA-1">
    <property type="protein sequence ID" value="HPBE_0000493201-mRNA-1"/>
    <property type="gene ID" value="HPBE_0000493201"/>
</dbReference>